<feature type="compositionally biased region" description="Low complexity" evidence="1">
    <location>
        <begin position="544"/>
        <end position="557"/>
    </location>
</feature>
<evidence type="ECO:0000256" key="1">
    <source>
        <dbReference type="SAM" id="MobiDB-lite"/>
    </source>
</evidence>
<dbReference type="Proteomes" id="UP001610446">
    <property type="component" value="Unassembled WGS sequence"/>
</dbReference>
<name>A0ABR4JV53_9EURO</name>
<reference evidence="2 3" key="1">
    <citation type="submission" date="2024-07" db="EMBL/GenBank/DDBJ databases">
        <title>Section-level genome sequencing and comparative genomics of Aspergillus sections Usti and Cavernicolus.</title>
        <authorList>
            <consortium name="Lawrence Berkeley National Laboratory"/>
            <person name="Nybo J.L."/>
            <person name="Vesth T.C."/>
            <person name="Theobald S."/>
            <person name="Frisvad J.C."/>
            <person name="Larsen T.O."/>
            <person name="Kjaerboelling I."/>
            <person name="Rothschild-Mancinelli K."/>
            <person name="Lyhne E.K."/>
            <person name="Kogle M.E."/>
            <person name="Barry K."/>
            <person name="Clum A."/>
            <person name="Na H."/>
            <person name="Ledsgaard L."/>
            <person name="Lin J."/>
            <person name="Lipzen A."/>
            <person name="Kuo A."/>
            <person name="Riley R."/>
            <person name="Mondo S."/>
            <person name="Labutti K."/>
            <person name="Haridas S."/>
            <person name="Pangalinan J."/>
            <person name="Salamov A.A."/>
            <person name="Simmons B.A."/>
            <person name="Magnuson J.K."/>
            <person name="Chen J."/>
            <person name="Drula E."/>
            <person name="Henrissat B."/>
            <person name="Wiebenga A."/>
            <person name="Lubbers R.J."/>
            <person name="Gomes A.C."/>
            <person name="Makela M.R."/>
            <person name="Stajich J."/>
            <person name="Grigoriev I.V."/>
            <person name="Mortensen U.H."/>
            <person name="De Vries R.P."/>
            <person name="Baker S.E."/>
            <person name="Andersen M.R."/>
        </authorList>
    </citation>
    <scope>NUCLEOTIDE SEQUENCE [LARGE SCALE GENOMIC DNA]</scope>
    <source>
        <strain evidence="2 3">CBS 123904</strain>
    </source>
</reference>
<comment type="caution">
    <text evidence="2">The sequence shown here is derived from an EMBL/GenBank/DDBJ whole genome shotgun (WGS) entry which is preliminary data.</text>
</comment>
<feature type="region of interest" description="Disordered" evidence="1">
    <location>
        <begin position="521"/>
        <end position="622"/>
    </location>
</feature>
<dbReference type="PANTHER" id="PTHR35391:SF7">
    <property type="entry name" value="C2H2-TYPE DOMAIN-CONTAINING PROTEIN"/>
    <property type="match status" value="1"/>
</dbReference>
<proteinExistence type="predicted"/>
<protein>
    <recommendedName>
        <fullName evidence="4">C2H2-type domain-containing protein</fullName>
    </recommendedName>
</protein>
<dbReference type="EMBL" id="JBFXLU010000085">
    <property type="protein sequence ID" value="KAL2843939.1"/>
    <property type="molecule type" value="Genomic_DNA"/>
</dbReference>
<organism evidence="2 3">
    <name type="scientific">Aspergillus pseudoustus</name>
    <dbReference type="NCBI Taxonomy" id="1810923"/>
    <lineage>
        <taxon>Eukaryota</taxon>
        <taxon>Fungi</taxon>
        <taxon>Dikarya</taxon>
        <taxon>Ascomycota</taxon>
        <taxon>Pezizomycotina</taxon>
        <taxon>Eurotiomycetes</taxon>
        <taxon>Eurotiomycetidae</taxon>
        <taxon>Eurotiales</taxon>
        <taxon>Aspergillaceae</taxon>
        <taxon>Aspergillus</taxon>
        <taxon>Aspergillus subgen. Nidulantes</taxon>
    </lineage>
</organism>
<dbReference type="PANTHER" id="PTHR35391">
    <property type="entry name" value="C2H2-TYPE DOMAIN-CONTAINING PROTEIN-RELATED"/>
    <property type="match status" value="1"/>
</dbReference>
<keyword evidence="3" id="KW-1185">Reference proteome</keyword>
<accession>A0ABR4JV53</accession>
<evidence type="ECO:0000313" key="3">
    <source>
        <dbReference type="Proteomes" id="UP001610446"/>
    </source>
</evidence>
<evidence type="ECO:0008006" key="4">
    <source>
        <dbReference type="Google" id="ProtNLM"/>
    </source>
</evidence>
<feature type="compositionally biased region" description="Polar residues" evidence="1">
    <location>
        <begin position="471"/>
        <end position="485"/>
    </location>
</feature>
<feature type="compositionally biased region" description="Basic and acidic residues" evidence="1">
    <location>
        <begin position="606"/>
        <end position="616"/>
    </location>
</feature>
<feature type="region of interest" description="Disordered" evidence="1">
    <location>
        <begin position="467"/>
        <end position="486"/>
    </location>
</feature>
<gene>
    <name evidence="2" type="ORF">BJY01DRAFT_215324</name>
</gene>
<evidence type="ECO:0000313" key="2">
    <source>
        <dbReference type="EMBL" id="KAL2843939.1"/>
    </source>
</evidence>
<sequence>MAAEQDPKVESIAQTASACLEALNRCLKLEHNTRGDSTVHSYFEDQIGRFSIWSSSIGAFAPRRASLDYRLRMVPDVQRLVRGLLQTLNDHLQAHLSHASQSSLYEDPPGTVMASISKDISLLHRLSNTIRNASRESQNLRAATDFTITDEEGNDVGIIFRDLFAGELIARKFPSCSETLRQRLASAMLLRRKRILYRRSRHGHLVERHELSDTANTMDKGDVLGTRSGVGSRATTVSPEQFKKASSRSVVTRATTLRLGHSELALFPPAPKARLIHRLKPLDKVQETEWRISDTGGDSDARIANNHKERDEEDYEIICPYCCCTLLNAEILDANKWRNHVKHDLDAYVCLFDDCTSADTLYNHSDEWLKHMRGHKMRWRCTAKAHGTLSFHDQDEYLDHVRTKHKASELQLQFLSTSNVRSSGPVFDSCPLCGKSELNMSIDGHVATHLRELALVSLPFIDDDGDDASDNMSSVDNGGSRSTINEGLEYDSPWEFEDHGPNHHELRYISKQDDIDAILSESIPKHRMPSNIDTGEPTPSPTLEQESPSPQSTTTTPVTGEDRPSSPSFDMTDFKDLLEDAEVPSRQQHSVSQHSEEDSVDSALPHSEHKPPKTEDSFQNMKDSPVFTSSYGCTFVKGDKYSVEMYICCQCGDGPKVWANQPTCVVCQHQACAG</sequence>